<dbReference type="Gene3D" id="3.40.50.150">
    <property type="entry name" value="Vaccinia Virus protein VP39"/>
    <property type="match status" value="1"/>
</dbReference>
<proteinExistence type="predicted"/>
<sequence length="281" mass="31467">MITVDNRQQGNQQKERIAGLYQRVAARYGQIGPDLFSYVGEHLVERIGLSEGARVLDVAAGRGANLFAAARKVGPRGEVIGIDLAAGMVQETTAEIARRQLRNVRMFQMDAEALAFPDASFDALLCGFAIFLFPHLERTLVEFSRVLRPGGRLGISVARDLSPFARWYGEHITSYHQRYAIPLAAGGGKGREYAELPHYLSEAGFADVQLLQEQADFVYANAQEWWDSRWTHGPRFALEHMEPKILTRFKAEVLARLAQEEQQDGLHESMLVSYFLATNAK</sequence>
<gene>
    <name evidence="5" type="ORF">EPA93_06080</name>
</gene>
<dbReference type="PROSITE" id="PS51608">
    <property type="entry name" value="SAM_MT_UBIE"/>
    <property type="match status" value="1"/>
</dbReference>
<keyword evidence="1 5" id="KW-0489">Methyltransferase</keyword>
<dbReference type="EMBL" id="CP035758">
    <property type="protein sequence ID" value="QBD75594.1"/>
    <property type="molecule type" value="Genomic_DNA"/>
</dbReference>
<evidence type="ECO:0000256" key="1">
    <source>
        <dbReference type="ARBA" id="ARBA00022603"/>
    </source>
</evidence>
<evidence type="ECO:0000259" key="4">
    <source>
        <dbReference type="Pfam" id="PF13649"/>
    </source>
</evidence>
<keyword evidence="2 5" id="KW-0808">Transferase</keyword>
<evidence type="ECO:0000313" key="5">
    <source>
        <dbReference type="EMBL" id="QBD75594.1"/>
    </source>
</evidence>
<dbReference type="Pfam" id="PF13649">
    <property type="entry name" value="Methyltransf_25"/>
    <property type="match status" value="1"/>
</dbReference>
<dbReference type="OrthoDB" id="9808140at2"/>
<dbReference type="SUPFAM" id="SSF53335">
    <property type="entry name" value="S-adenosyl-L-methionine-dependent methyltransferases"/>
    <property type="match status" value="1"/>
</dbReference>
<organism evidence="5 6">
    <name type="scientific">Ktedonosporobacter rubrisoli</name>
    <dbReference type="NCBI Taxonomy" id="2509675"/>
    <lineage>
        <taxon>Bacteria</taxon>
        <taxon>Bacillati</taxon>
        <taxon>Chloroflexota</taxon>
        <taxon>Ktedonobacteria</taxon>
        <taxon>Ktedonobacterales</taxon>
        <taxon>Ktedonosporobacteraceae</taxon>
        <taxon>Ktedonosporobacter</taxon>
    </lineage>
</organism>
<evidence type="ECO:0000256" key="2">
    <source>
        <dbReference type="ARBA" id="ARBA00022679"/>
    </source>
</evidence>
<dbReference type="InterPro" id="IPR029063">
    <property type="entry name" value="SAM-dependent_MTases_sf"/>
</dbReference>
<dbReference type="AlphaFoldDB" id="A0A4P6JKB8"/>
<feature type="domain" description="Methyltransferase" evidence="4">
    <location>
        <begin position="55"/>
        <end position="151"/>
    </location>
</feature>
<reference evidence="5 6" key="1">
    <citation type="submission" date="2019-01" db="EMBL/GenBank/DDBJ databases">
        <title>Ktedonosporobacter rubrisoli SCAWS-G2.</title>
        <authorList>
            <person name="Huang Y."/>
            <person name="Yan B."/>
        </authorList>
    </citation>
    <scope>NUCLEOTIDE SEQUENCE [LARGE SCALE GENOMIC DNA]</scope>
    <source>
        <strain evidence="5 6">SCAWS-G2</strain>
    </source>
</reference>
<evidence type="ECO:0000256" key="3">
    <source>
        <dbReference type="ARBA" id="ARBA00022691"/>
    </source>
</evidence>
<dbReference type="PANTHER" id="PTHR43591">
    <property type="entry name" value="METHYLTRANSFERASE"/>
    <property type="match status" value="1"/>
</dbReference>
<evidence type="ECO:0000313" key="6">
    <source>
        <dbReference type="Proteomes" id="UP000290365"/>
    </source>
</evidence>
<accession>A0A4P6JKB8</accession>
<dbReference type="KEGG" id="kbs:EPA93_06080"/>
<dbReference type="InterPro" id="IPR004033">
    <property type="entry name" value="UbiE/COQ5_MeTrFase"/>
</dbReference>
<keyword evidence="3" id="KW-0949">S-adenosyl-L-methionine</keyword>
<dbReference type="GO" id="GO:0032259">
    <property type="term" value="P:methylation"/>
    <property type="evidence" value="ECO:0007669"/>
    <property type="project" value="UniProtKB-KW"/>
</dbReference>
<dbReference type="InterPro" id="IPR041698">
    <property type="entry name" value="Methyltransf_25"/>
</dbReference>
<dbReference type="CDD" id="cd02440">
    <property type="entry name" value="AdoMet_MTases"/>
    <property type="match status" value="1"/>
</dbReference>
<dbReference type="GO" id="GO:0008168">
    <property type="term" value="F:methyltransferase activity"/>
    <property type="evidence" value="ECO:0007669"/>
    <property type="project" value="UniProtKB-KW"/>
</dbReference>
<keyword evidence="6" id="KW-1185">Reference proteome</keyword>
<protein>
    <submittedName>
        <fullName evidence="5">Methyltransferase domain-containing protein</fullName>
    </submittedName>
</protein>
<name>A0A4P6JKB8_KTERU</name>
<dbReference type="Proteomes" id="UP000290365">
    <property type="component" value="Chromosome"/>
</dbReference>
<dbReference type="PANTHER" id="PTHR43591:SF24">
    <property type="entry name" value="2-METHOXY-6-POLYPRENYL-1,4-BENZOQUINOL METHYLASE, MITOCHONDRIAL"/>
    <property type="match status" value="1"/>
</dbReference>